<reference evidence="1" key="1">
    <citation type="submission" date="2019-08" db="EMBL/GenBank/DDBJ databases">
        <authorList>
            <person name="Kucharzyk K."/>
            <person name="Murdoch R.W."/>
            <person name="Higgins S."/>
            <person name="Loffler F."/>
        </authorList>
    </citation>
    <scope>NUCLEOTIDE SEQUENCE</scope>
</reference>
<dbReference type="AlphaFoldDB" id="A0A645GJH1"/>
<evidence type="ECO:0000313" key="1">
    <source>
        <dbReference type="EMBL" id="MPN27078.1"/>
    </source>
</evidence>
<organism evidence="1">
    <name type="scientific">bioreactor metagenome</name>
    <dbReference type="NCBI Taxonomy" id="1076179"/>
    <lineage>
        <taxon>unclassified sequences</taxon>
        <taxon>metagenomes</taxon>
        <taxon>ecological metagenomes</taxon>
    </lineage>
</organism>
<dbReference type="EMBL" id="VSSQ01076843">
    <property type="protein sequence ID" value="MPN27078.1"/>
    <property type="molecule type" value="Genomic_DNA"/>
</dbReference>
<proteinExistence type="predicted"/>
<protein>
    <submittedName>
        <fullName evidence="1">Uncharacterized protein</fullName>
    </submittedName>
</protein>
<gene>
    <name evidence="1" type="ORF">SDC9_174505</name>
</gene>
<sequence length="77" mass="7953">MPCIACALFAILLGSAIDVLLRIDRNMMPSTSAICATIPTRLLFFIRAVPTVSSVPSSAPTMVGSAGISSMSTTYSG</sequence>
<accession>A0A645GJH1</accession>
<comment type="caution">
    <text evidence="1">The sequence shown here is derived from an EMBL/GenBank/DDBJ whole genome shotgun (WGS) entry which is preliminary data.</text>
</comment>
<name>A0A645GJH1_9ZZZZ</name>